<reference evidence="1 2" key="1">
    <citation type="submission" date="2017-08" db="EMBL/GenBank/DDBJ databases">
        <title>The strain WRN001 was isolated from Binhai saline alkaline soil, Tianjin, China.</title>
        <authorList>
            <person name="Liu D."/>
            <person name="Zhang G."/>
        </authorList>
    </citation>
    <scope>NUCLEOTIDE SEQUENCE [LARGE SCALE GENOMIC DNA]</scope>
    <source>
        <strain evidence="1 2">WN019</strain>
    </source>
</reference>
<dbReference type="OrthoDB" id="202777at2157"/>
<evidence type="ECO:0000313" key="2">
    <source>
        <dbReference type="Proteomes" id="UP000218083"/>
    </source>
</evidence>
<dbReference type="InterPro" id="IPR045397">
    <property type="entry name" value="TumE-like"/>
</dbReference>
<dbReference type="EMBL" id="NSKC01000002">
    <property type="protein sequence ID" value="PAU84918.1"/>
    <property type="molecule type" value="Genomic_DNA"/>
</dbReference>
<protein>
    <submittedName>
        <fullName evidence="1">Uncharacterized protein</fullName>
    </submittedName>
</protein>
<keyword evidence="2" id="KW-1185">Reference proteome</keyword>
<evidence type="ECO:0000313" key="1">
    <source>
        <dbReference type="EMBL" id="PAU84918.1"/>
    </source>
</evidence>
<proteinExistence type="predicted"/>
<dbReference type="Pfam" id="PF20126">
    <property type="entry name" value="TumE"/>
    <property type="match status" value="1"/>
</dbReference>
<organism evidence="1 2">
    <name type="scientific">Halorubrum salipaludis</name>
    <dbReference type="NCBI Taxonomy" id="2032630"/>
    <lineage>
        <taxon>Archaea</taxon>
        <taxon>Methanobacteriati</taxon>
        <taxon>Methanobacteriota</taxon>
        <taxon>Stenosarchaea group</taxon>
        <taxon>Halobacteria</taxon>
        <taxon>Halobacteriales</taxon>
        <taxon>Haloferacaceae</taxon>
        <taxon>Halorubrum</taxon>
    </lineage>
</organism>
<accession>A0A2A2FIZ1</accession>
<dbReference type="Proteomes" id="UP000218083">
    <property type="component" value="Unassembled WGS sequence"/>
</dbReference>
<sequence length="151" mass="17099">MDPSSGDPASGSTGPPDRQTLRLLERQLASDPLVAVAEFEPDSHEPQLLRGTLDTERYPGSETAAQIDIRWFTTGDFSIHYREVRGTDQWECRWDRHPNTHNARVHFHEPPTGVEVSNLELSSLHPLDVYSTVFEAIDQRIETLWSDSSSE</sequence>
<gene>
    <name evidence="1" type="ORF">CK500_05235</name>
</gene>
<name>A0A2A2FIZ1_9EURY</name>
<dbReference type="AlphaFoldDB" id="A0A2A2FIZ1"/>
<comment type="caution">
    <text evidence="1">The sequence shown here is derived from an EMBL/GenBank/DDBJ whole genome shotgun (WGS) entry which is preliminary data.</text>
</comment>
<dbReference type="RefSeq" id="WP_095636190.1">
    <property type="nucleotide sequence ID" value="NZ_NSKC01000002.1"/>
</dbReference>